<evidence type="ECO:0000313" key="7">
    <source>
        <dbReference type="Proteomes" id="UP000298050"/>
    </source>
</evidence>
<dbReference type="Proteomes" id="UP000298050">
    <property type="component" value="Unassembled WGS sequence"/>
</dbReference>
<name>A0A4Z0M5B9_9GAMM</name>
<dbReference type="CDD" id="cd01298">
    <property type="entry name" value="ATZ_TRZ_like"/>
    <property type="match status" value="1"/>
</dbReference>
<dbReference type="GO" id="GO:0046872">
    <property type="term" value="F:metal ion binding"/>
    <property type="evidence" value="ECO:0007669"/>
    <property type="project" value="UniProtKB-KW"/>
</dbReference>
<dbReference type="InterPro" id="IPR050287">
    <property type="entry name" value="MTA/SAH_deaminase"/>
</dbReference>
<keyword evidence="3 6" id="KW-0378">Hydrolase</keyword>
<dbReference type="NCBIfam" id="NF006055">
    <property type="entry name" value="PRK08203.1"/>
    <property type="match status" value="1"/>
</dbReference>
<evidence type="ECO:0000259" key="5">
    <source>
        <dbReference type="Pfam" id="PF01979"/>
    </source>
</evidence>
<gene>
    <name evidence="6" type="ORF">E4634_05245</name>
</gene>
<dbReference type="Gene3D" id="3.20.20.140">
    <property type="entry name" value="Metal-dependent hydrolases"/>
    <property type="match status" value="1"/>
</dbReference>
<dbReference type="GO" id="GO:0102127">
    <property type="term" value="F:8-oxoguanine deaminase activity"/>
    <property type="evidence" value="ECO:0007669"/>
    <property type="project" value="UniProtKB-EC"/>
</dbReference>
<comment type="caution">
    <text evidence="6">The sequence shown here is derived from an EMBL/GenBank/DDBJ whole genome shotgun (WGS) entry which is preliminary data.</text>
</comment>
<dbReference type="SUPFAM" id="SSF51556">
    <property type="entry name" value="Metallo-dependent hydrolases"/>
    <property type="match status" value="1"/>
</dbReference>
<keyword evidence="2" id="KW-0479">Metal-binding</keyword>
<dbReference type="InterPro" id="IPR032466">
    <property type="entry name" value="Metal_Hydrolase"/>
</dbReference>
<dbReference type="EMBL" id="SRLE01000005">
    <property type="protein sequence ID" value="TGD74610.1"/>
    <property type="molecule type" value="Genomic_DNA"/>
</dbReference>
<dbReference type="PANTHER" id="PTHR43794:SF11">
    <property type="entry name" value="AMIDOHYDROLASE-RELATED DOMAIN-CONTAINING PROTEIN"/>
    <property type="match status" value="1"/>
</dbReference>
<dbReference type="RefSeq" id="WP_135441568.1">
    <property type="nucleotide sequence ID" value="NZ_SRLE01000005.1"/>
</dbReference>
<dbReference type="SUPFAM" id="SSF51338">
    <property type="entry name" value="Composite domain of metallo-dependent hydrolases"/>
    <property type="match status" value="2"/>
</dbReference>
<evidence type="ECO:0000256" key="4">
    <source>
        <dbReference type="ARBA" id="ARBA00022833"/>
    </source>
</evidence>
<sequence>MAAKRLWIANPAAAYSPDIDVDCRGGVVVAGKRILECVPAGSTPRAFDDRLDADGLVLLPGLINCHHHFYQTLTRALPAAQDRELFDWLRALYPVWAQMDEQSIAAATELALTEMLLSGCTTAADHHYLFADAFANAIDIQVAVARRLGMRVVLTRGSMSLGESRGGLPPDSVVQDEQVILEDCTRLVREYHERSEDAMVQIAFAPCSPFSVSAELMHETAHLARKSGVRLHTHLAETEDENRFCLENFGRRPLDHLEELGWMGDDVWLAHGIHFEESEIARLGAARVGICHCPSSNMILASGLCPVLDLEGAGAPVGLGVDGSASNDHSNLMEEVRQAFLLQRLHYGSASVSVGDALRWATRGGARVLGRSALGSLRPGNMADLALFELGALRFSGAGDPLLALVTCGASQAKHVMINGEWCVTDGAVPGVDLGALKARHREAAARLRERAQVQGFN</sequence>
<dbReference type="PANTHER" id="PTHR43794">
    <property type="entry name" value="AMINOHYDROLASE SSNA-RELATED"/>
    <property type="match status" value="1"/>
</dbReference>
<evidence type="ECO:0000256" key="3">
    <source>
        <dbReference type="ARBA" id="ARBA00022801"/>
    </source>
</evidence>
<dbReference type="Gene3D" id="2.30.40.10">
    <property type="entry name" value="Urease, subunit C, domain 1"/>
    <property type="match status" value="1"/>
</dbReference>
<proteinExistence type="inferred from homology"/>
<dbReference type="AlphaFoldDB" id="A0A4Z0M5B9"/>
<reference evidence="6 7" key="1">
    <citation type="submission" date="2019-04" db="EMBL/GenBank/DDBJ databases">
        <title>Taxonomy of novel Haliea sp. from mangrove soil of West Coast of India.</title>
        <authorList>
            <person name="Verma A."/>
            <person name="Kumar P."/>
            <person name="Krishnamurthi S."/>
        </authorList>
    </citation>
    <scope>NUCLEOTIDE SEQUENCE [LARGE SCALE GENOMIC DNA]</scope>
    <source>
        <strain evidence="6 7">SAOS-164</strain>
    </source>
</reference>
<dbReference type="InterPro" id="IPR006680">
    <property type="entry name" value="Amidohydro-rel"/>
</dbReference>
<keyword evidence="7" id="KW-1185">Reference proteome</keyword>
<dbReference type="EC" id="3.5.4.32" evidence="6"/>
<comment type="similarity">
    <text evidence="1">Belongs to the metallo-dependent hydrolases superfamily. ATZ/TRZ family.</text>
</comment>
<evidence type="ECO:0000256" key="2">
    <source>
        <dbReference type="ARBA" id="ARBA00022723"/>
    </source>
</evidence>
<organism evidence="6 7">
    <name type="scientific">Mangrovimicrobium sediminis</name>
    <dbReference type="NCBI Taxonomy" id="2562682"/>
    <lineage>
        <taxon>Bacteria</taxon>
        <taxon>Pseudomonadati</taxon>
        <taxon>Pseudomonadota</taxon>
        <taxon>Gammaproteobacteria</taxon>
        <taxon>Cellvibrionales</taxon>
        <taxon>Halieaceae</taxon>
        <taxon>Mangrovimicrobium</taxon>
    </lineage>
</organism>
<dbReference type="FunFam" id="3.20.20.140:FF:000014">
    <property type="entry name" value="5-methylthioadenosine/S-adenosylhomocysteine deaminase"/>
    <property type="match status" value="1"/>
</dbReference>
<evidence type="ECO:0000313" key="6">
    <source>
        <dbReference type="EMBL" id="TGD74610.1"/>
    </source>
</evidence>
<keyword evidence="4" id="KW-0862">Zinc</keyword>
<dbReference type="Pfam" id="PF01979">
    <property type="entry name" value="Amidohydro_1"/>
    <property type="match status" value="1"/>
</dbReference>
<dbReference type="InterPro" id="IPR011059">
    <property type="entry name" value="Metal-dep_hydrolase_composite"/>
</dbReference>
<dbReference type="GO" id="GO:0019239">
    <property type="term" value="F:deaminase activity"/>
    <property type="evidence" value="ECO:0007669"/>
    <property type="project" value="UniProtKB-ARBA"/>
</dbReference>
<evidence type="ECO:0000256" key="1">
    <source>
        <dbReference type="ARBA" id="ARBA00006745"/>
    </source>
</evidence>
<dbReference type="OrthoDB" id="9787621at2"/>
<protein>
    <submittedName>
        <fullName evidence="6">8-oxoguanine deaminase</fullName>
        <ecNumber evidence="6">3.5.4.32</ecNumber>
    </submittedName>
</protein>
<accession>A0A4Z0M5B9</accession>
<feature type="domain" description="Amidohydrolase-related" evidence="5">
    <location>
        <begin position="57"/>
        <end position="422"/>
    </location>
</feature>